<reference evidence="7" key="1">
    <citation type="submission" date="2015-01" db="EMBL/GenBank/DDBJ databases">
        <authorList>
            <person name="Manzoor Shahid"/>
            <person name="Zubair Saima"/>
        </authorList>
    </citation>
    <scope>NUCLEOTIDE SEQUENCE [LARGE SCALE GENOMIC DNA]</scope>
    <source>
        <strain evidence="7">Sp3</strain>
    </source>
</reference>
<keyword evidence="7" id="KW-1185">Reference proteome</keyword>
<sequence>MLLAELKEAVVNGDMDEVEVLCNRVLEEKFNPVEAVQNGLIKGIEELGKLWTEGEMFLPDVMMGADTLKLALDILGPELAKAEAEGIKRDVKGKIVIGTVKGDIHDIGKNIVSAMMTAAGYDVYDLGINQDIAAFTEKAEEVEADIIALSALLTTTMPEQKRLVDHLKEQGLRGKYKVIIGGGPTTNDWANEIGADGWSETAGGAIALCDQLTA</sequence>
<gene>
    <name evidence="6" type="primary">mtbC</name>
    <name evidence="6" type="ORF">SSCH_960028</name>
</gene>
<name>A0A0B7MQX7_9FIRM</name>
<feature type="domain" description="B12-binding N-terminal" evidence="5">
    <location>
        <begin position="1"/>
        <end position="87"/>
    </location>
</feature>
<dbReference type="Gene3D" id="1.10.1240.10">
    <property type="entry name" value="Methionine synthase domain"/>
    <property type="match status" value="1"/>
</dbReference>
<evidence type="ECO:0000256" key="1">
    <source>
        <dbReference type="ARBA" id="ARBA00010854"/>
    </source>
</evidence>
<feature type="domain" description="B12-binding" evidence="4">
    <location>
        <begin position="92"/>
        <end position="214"/>
    </location>
</feature>
<dbReference type="InterPro" id="IPR050554">
    <property type="entry name" value="Met_Synthase/Corrinoid"/>
</dbReference>
<dbReference type="PROSITE" id="PS51337">
    <property type="entry name" value="B12_BINDING_NTER"/>
    <property type="match status" value="1"/>
</dbReference>
<dbReference type="PANTHER" id="PTHR45833">
    <property type="entry name" value="METHIONINE SYNTHASE"/>
    <property type="match status" value="1"/>
</dbReference>
<dbReference type="GO" id="GO:0008705">
    <property type="term" value="F:methionine synthase activity"/>
    <property type="evidence" value="ECO:0007669"/>
    <property type="project" value="TreeGrafter"/>
</dbReference>
<dbReference type="Proteomes" id="UP000046155">
    <property type="component" value="Unassembled WGS sequence"/>
</dbReference>
<dbReference type="InterPro" id="IPR006158">
    <property type="entry name" value="Cobalamin-bd"/>
</dbReference>
<dbReference type="RefSeq" id="WP_198142554.1">
    <property type="nucleotide sequence ID" value="NZ_CDRZ01000298.1"/>
</dbReference>
<organism evidence="6 7">
    <name type="scientific">Syntrophaceticus schinkii</name>
    <dbReference type="NCBI Taxonomy" id="499207"/>
    <lineage>
        <taxon>Bacteria</taxon>
        <taxon>Bacillati</taxon>
        <taxon>Bacillota</taxon>
        <taxon>Clostridia</taxon>
        <taxon>Thermoanaerobacterales</taxon>
        <taxon>Thermoanaerobacterales Family III. Incertae Sedis</taxon>
        <taxon>Syntrophaceticus</taxon>
    </lineage>
</organism>
<dbReference type="FunFam" id="3.40.50.280:FF:000003">
    <property type="entry name" value="Dimethylamine methyltransferase corrinoid protein"/>
    <property type="match status" value="1"/>
</dbReference>
<evidence type="ECO:0000259" key="4">
    <source>
        <dbReference type="PROSITE" id="PS51332"/>
    </source>
</evidence>
<dbReference type="CDD" id="cd02070">
    <property type="entry name" value="corrinoid_protein_B12-BD"/>
    <property type="match status" value="1"/>
</dbReference>
<dbReference type="SMART" id="SM01018">
    <property type="entry name" value="B12-binding_2"/>
    <property type="match status" value="1"/>
</dbReference>
<dbReference type="InterPro" id="IPR036594">
    <property type="entry name" value="Meth_synthase_dom"/>
</dbReference>
<evidence type="ECO:0000259" key="5">
    <source>
        <dbReference type="PROSITE" id="PS51337"/>
    </source>
</evidence>
<comment type="similarity">
    <text evidence="1">Belongs to the methylamine corrinoid protein family.</text>
</comment>
<dbReference type="AlphaFoldDB" id="A0A0B7MQX7"/>
<dbReference type="EMBL" id="CDRZ01000298">
    <property type="protein sequence ID" value="CEO90568.1"/>
    <property type="molecule type" value="Genomic_DNA"/>
</dbReference>
<keyword evidence="3" id="KW-0170">Cobalt</keyword>
<keyword evidence="2" id="KW-0479">Metal-binding</keyword>
<dbReference type="SUPFAM" id="SSF52242">
    <property type="entry name" value="Cobalamin (vitamin B12)-binding domain"/>
    <property type="match status" value="1"/>
</dbReference>
<dbReference type="InterPro" id="IPR036724">
    <property type="entry name" value="Cobalamin-bd_sf"/>
</dbReference>
<dbReference type="PANTHER" id="PTHR45833:SF1">
    <property type="entry name" value="METHIONINE SYNTHASE"/>
    <property type="match status" value="1"/>
</dbReference>
<dbReference type="InterPro" id="IPR003759">
    <property type="entry name" value="Cbl-bd_cap"/>
</dbReference>
<evidence type="ECO:0000256" key="3">
    <source>
        <dbReference type="ARBA" id="ARBA00023285"/>
    </source>
</evidence>
<dbReference type="Gene3D" id="3.40.50.280">
    <property type="entry name" value="Cobalamin-binding domain"/>
    <property type="match status" value="1"/>
</dbReference>
<evidence type="ECO:0000313" key="6">
    <source>
        <dbReference type="EMBL" id="CEO90568.1"/>
    </source>
</evidence>
<dbReference type="PROSITE" id="PS51332">
    <property type="entry name" value="B12_BINDING"/>
    <property type="match status" value="1"/>
</dbReference>
<accession>A0A0B7MQX7</accession>
<evidence type="ECO:0000313" key="7">
    <source>
        <dbReference type="Proteomes" id="UP000046155"/>
    </source>
</evidence>
<dbReference type="Pfam" id="PF02310">
    <property type="entry name" value="B12-binding"/>
    <property type="match status" value="1"/>
</dbReference>
<dbReference type="GO" id="GO:0046653">
    <property type="term" value="P:tetrahydrofolate metabolic process"/>
    <property type="evidence" value="ECO:0007669"/>
    <property type="project" value="TreeGrafter"/>
</dbReference>
<dbReference type="GO" id="GO:0031419">
    <property type="term" value="F:cobalamin binding"/>
    <property type="evidence" value="ECO:0007669"/>
    <property type="project" value="InterPro"/>
</dbReference>
<dbReference type="GO" id="GO:0005829">
    <property type="term" value="C:cytosol"/>
    <property type="evidence" value="ECO:0007669"/>
    <property type="project" value="TreeGrafter"/>
</dbReference>
<evidence type="ECO:0000256" key="2">
    <source>
        <dbReference type="ARBA" id="ARBA00022723"/>
    </source>
</evidence>
<dbReference type="SUPFAM" id="SSF47644">
    <property type="entry name" value="Methionine synthase domain"/>
    <property type="match status" value="1"/>
</dbReference>
<proteinExistence type="inferred from homology"/>
<protein>
    <submittedName>
        <fullName evidence="6">Dimethylamine corrinoid protein 2</fullName>
    </submittedName>
</protein>
<dbReference type="GO" id="GO:0050667">
    <property type="term" value="P:homocysteine metabolic process"/>
    <property type="evidence" value="ECO:0007669"/>
    <property type="project" value="TreeGrafter"/>
</dbReference>
<dbReference type="Pfam" id="PF02607">
    <property type="entry name" value="B12-binding_2"/>
    <property type="match status" value="1"/>
</dbReference>
<dbReference type="GO" id="GO:0046872">
    <property type="term" value="F:metal ion binding"/>
    <property type="evidence" value="ECO:0007669"/>
    <property type="project" value="UniProtKB-KW"/>
</dbReference>